<feature type="transmembrane region" description="Helical" evidence="1">
    <location>
        <begin position="27"/>
        <end position="44"/>
    </location>
</feature>
<protein>
    <submittedName>
        <fullName evidence="2">Uncharacterized protein</fullName>
    </submittedName>
</protein>
<feature type="transmembrane region" description="Helical" evidence="1">
    <location>
        <begin position="213"/>
        <end position="231"/>
    </location>
</feature>
<dbReference type="OrthoDB" id="3243277at2"/>
<proteinExistence type="predicted"/>
<feature type="transmembrane region" description="Helical" evidence="1">
    <location>
        <begin position="88"/>
        <end position="107"/>
    </location>
</feature>
<dbReference type="InterPro" id="IPR049576">
    <property type="entry name" value="HDC-like"/>
</dbReference>
<feature type="transmembrane region" description="Helical" evidence="1">
    <location>
        <begin position="265"/>
        <end position="285"/>
    </location>
</feature>
<dbReference type="EMBL" id="PNHK01000001">
    <property type="protein sequence ID" value="PMD06021.1"/>
    <property type="molecule type" value="Genomic_DNA"/>
</dbReference>
<evidence type="ECO:0000313" key="3">
    <source>
        <dbReference type="Proteomes" id="UP000235598"/>
    </source>
</evidence>
<name>A0A2N6VPF5_9MICO</name>
<accession>A0A2N6VPF5</accession>
<keyword evidence="1" id="KW-0812">Transmembrane</keyword>
<dbReference type="CDD" id="cd21416">
    <property type="entry name" value="HDC_protein"/>
    <property type="match status" value="1"/>
</dbReference>
<comment type="caution">
    <text evidence="2">The sequence shown here is derived from an EMBL/GenBank/DDBJ whole genome shotgun (WGS) entry which is preliminary data.</text>
</comment>
<feature type="transmembrane region" description="Helical" evidence="1">
    <location>
        <begin position="56"/>
        <end position="76"/>
    </location>
</feature>
<feature type="transmembrane region" description="Helical" evidence="1">
    <location>
        <begin position="323"/>
        <end position="342"/>
    </location>
</feature>
<feature type="transmembrane region" description="Helical" evidence="1">
    <location>
        <begin position="237"/>
        <end position="253"/>
    </location>
</feature>
<sequence length="390" mass="40665">MTAIFAATIILAFIALGELISLWSKARIPALLIAMLGTFIAVQLKIIPNTIIDDSFFPQIYAILVAPLLFHMGSLIPLKTMLAQWRSVVISIAGMIVAVGVIAVVVGPIFGFQYVVAGAGPLAGGIVSTGLTTDGLKAANVDSAIVVLPALVLMLQSLPSMPLTNLLLRKFAIKLRDSGDLEELARKHKEVEKKNGNGKKLITLPDMLVDNELFVLFLILVGGSLATLLAMPTHIPSSIIALVLGVASTAIGLTPERSMEKSSSFGIAMASVVAIVMAPLVAASLSDVLAALLPVAVILAVGAVGIMIGGAIATKLLKWKTTLGMSVALTAMYGFPADYLLTNEVVRSVGRTDEEREALSEAMLPPMLVGGFTSVSAGSVVIASVLVSFL</sequence>
<keyword evidence="1" id="KW-1133">Transmembrane helix</keyword>
<feature type="transmembrane region" description="Helical" evidence="1">
    <location>
        <begin position="362"/>
        <end position="389"/>
    </location>
</feature>
<dbReference type="RefSeq" id="WP_102237676.1">
    <property type="nucleotide sequence ID" value="NZ_JBDMHW010000001.1"/>
</dbReference>
<keyword evidence="1" id="KW-0472">Membrane</keyword>
<evidence type="ECO:0000256" key="1">
    <source>
        <dbReference type="SAM" id="Phobius"/>
    </source>
</evidence>
<evidence type="ECO:0000313" key="2">
    <source>
        <dbReference type="EMBL" id="PMD06021.1"/>
    </source>
</evidence>
<dbReference type="Proteomes" id="UP000235598">
    <property type="component" value="Unassembled WGS sequence"/>
</dbReference>
<dbReference type="AlphaFoldDB" id="A0A2N6VPF5"/>
<feature type="transmembrane region" description="Helical" evidence="1">
    <location>
        <begin position="291"/>
        <end position="311"/>
    </location>
</feature>
<reference evidence="2 3" key="1">
    <citation type="submission" date="2017-09" db="EMBL/GenBank/DDBJ databases">
        <title>Bacterial strain isolated from the female urinary microbiota.</title>
        <authorList>
            <person name="Thomas-White K."/>
            <person name="Kumar N."/>
            <person name="Forster S."/>
            <person name="Putonti C."/>
            <person name="Lawley T."/>
            <person name="Wolfe A.J."/>
        </authorList>
    </citation>
    <scope>NUCLEOTIDE SEQUENCE [LARGE SCALE GENOMIC DNA]</scope>
    <source>
        <strain evidence="2 3">UMB1301</strain>
    </source>
</reference>
<feature type="transmembrane region" description="Helical" evidence="1">
    <location>
        <begin position="144"/>
        <end position="168"/>
    </location>
</feature>
<organism evidence="2 3">
    <name type="scientific">Brevibacterium paucivorans</name>
    <dbReference type="NCBI Taxonomy" id="170994"/>
    <lineage>
        <taxon>Bacteria</taxon>
        <taxon>Bacillati</taxon>
        <taxon>Actinomycetota</taxon>
        <taxon>Actinomycetes</taxon>
        <taxon>Micrococcales</taxon>
        <taxon>Brevibacteriaceae</taxon>
        <taxon>Brevibacterium</taxon>
    </lineage>
</organism>
<gene>
    <name evidence="2" type="ORF">CJ199_01055</name>
</gene>